<dbReference type="KEGG" id="ccam:M5D45_16000"/>
<dbReference type="Proteomes" id="UP001056132">
    <property type="component" value="Chromosome 1"/>
</dbReference>
<dbReference type="EMBL" id="CP097330">
    <property type="protein sequence ID" value="URF03967.1"/>
    <property type="molecule type" value="Genomic_DNA"/>
</dbReference>
<dbReference type="AlphaFoldDB" id="A0AAE9I0Y8"/>
<dbReference type="RefSeq" id="WP_149137196.1">
    <property type="nucleotide sequence ID" value="NZ_CAJPVH010000039.1"/>
</dbReference>
<evidence type="ECO:0000313" key="1">
    <source>
        <dbReference type="EMBL" id="URF03967.1"/>
    </source>
</evidence>
<name>A0AAE9I0Y8_9BURK</name>
<reference evidence="1" key="2">
    <citation type="submission" date="2022-05" db="EMBL/GenBank/DDBJ databases">
        <authorList>
            <person name="Kunte H.-J."/>
        </authorList>
    </citation>
    <scope>NUCLEOTIDE SEQUENCE</scope>
    <source>
        <strain evidence="1">G5</strain>
    </source>
</reference>
<organism evidence="1 2">
    <name type="scientific">Cupriavidus campinensis</name>
    <dbReference type="NCBI Taxonomy" id="151783"/>
    <lineage>
        <taxon>Bacteria</taxon>
        <taxon>Pseudomonadati</taxon>
        <taxon>Pseudomonadota</taxon>
        <taxon>Betaproteobacteria</taxon>
        <taxon>Burkholderiales</taxon>
        <taxon>Burkholderiaceae</taxon>
        <taxon>Cupriavidus</taxon>
    </lineage>
</organism>
<evidence type="ECO:0000313" key="2">
    <source>
        <dbReference type="Proteomes" id="UP001056132"/>
    </source>
</evidence>
<protein>
    <submittedName>
        <fullName evidence="1">Uncharacterized protein</fullName>
    </submittedName>
</protein>
<accession>A0AAE9I0Y8</accession>
<reference evidence="1" key="1">
    <citation type="journal article" date="2022" name="Microbiol. Resour. Announc.">
        <title>Genome Sequence of Cupriavidus campinensis Strain G5, a Member of a Bacterial Consortium Capable of Polyethylene Degradation.</title>
        <authorList>
            <person name="Schneider B."/>
            <person name="Pfeiffer F."/>
            <person name="Dyall-Smith M."/>
            <person name="Kunte H.J."/>
        </authorList>
    </citation>
    <scope>NUCLEOTIDE SEQUENCE</scope>
    <source>
        <strain evidence="1">G5</strain>
    </source>
</reference>
<proteinExistence type="predicted"/>
<sequence length="135" mass="14226">MSATLGVPAGWLAWDEPANGLPVPLRLTAPLTDGLPALQCAGLEALAAGMRSGSYGDDEVIDLLASLKPYGPYCIAITVDGPMADIVRQPTVALETRYGTKVYSVGEFDALEAWCDEQTAGMPDEHRRGVADAYG</sequence>
<gene>
    <name evidence="1" type="ORF">M5D45_16000</name>
</gene>